<evidence type="ECO:0000313" key="2">
    <source>
        <dbReference type="EMBL" id="CAF1046609.1"/>
    </source>
</evidence>
<dbReference type="EMBL" id="CAJNOQ010004145">
    <property type="protein sequence ID" value="CAF1046609.1"/>
    <property type="molecule type" value="Genomic_DNA"/>
</dbReference>
<proteinExistence type="predicted"/>
<dbReference type="Proteomes" id="UP000681722">
    <property type="component" value="Unassembled WGS sequence"/>
</dbReference>
<feature type="compositionally biased region" description="Pro residues" evidence="1">
    <location>
        <begin position="36"/>
        <end position="82"/>
    </location>
</feature>
<accession>A0A814K5U1</accession>
<organism evidence="2 6">
    <name type="scientific">Didymodactylos carnosus</name>
    <dbReference type="NCBI Taxonomy" id="1234261"/>
    <lineage>
        <taxon>Eukaryota</taxon>
        <taxon>Metazoa</taxon>
        <taxon>Spiralia</taxon>
        <taxon>Gnathifera</taxon>
        <taxon>Rotifera</taxon>
        <taxon>Eurotatoria</taxon>
        <taxon>Bdelloidea</taxon>
        <taxon>Philodinida</taxon>
        <taxon>Philodinidae</taxon>
        <taxon>Didymodactylos</taxon>
    </lineage>
</organism>
<evidence type="ECO:0000256" key="1">
    <source>
        <dbReference type="SAM" id="MobiDB-lite"/>
    </source>
</evidence>
<dbReference type="Proteomes" id="UP000682733">
    <property type="component" value="Unassembled WGS sequence"/>
</dbReference>
<evidence type="ECO:0000313" key="4">
    <source>
        <dbReference type="EMBL" id="CAF3816426.1"/>
    </source>
</evidence>
<dbReference type="Proteomes" id="UP000677228">
    <property type="component" value="Unassembled WGS sequence"/>
</dbReference>
<dbReference type="EMBL" id="CAJOBA010030592">
    <property type="protein sequence ID" value="CAF3955494.1"/>
    <property type="molecule type" value="Genomic_DNA"/>
</dbReference>
<dbReference type="EMBL" id="CAJNOK010011847">
    <property type="protein sequence ID" value="CAF1149973.1"/>
    <property type="molecule type" value="Genomic_DNA"/>
</dbReference>
<feature type="region of interest" description="Disordered" evidence="1">
    <location>
        <begin position="1"/>
        <end position="95"/>
    </location>
</feature>
<evidence type="ECO:0000313" key="5">
    <source>
        <dbReference type="EMBL" id="CAF3955494.1"/>
    </source>
</evidence>
<sequence length="152" mass="16309">MGSLFGRNKKPTGQTNFDLYGADPYGQFYDPNQYPGFPPPGYPPGYPPGPPGYPPGPPGYPPGPPGYPPGPPGYPPGPPGYPYDPSGLGGYGAEGPYGYDPYAIDQYGYDPYANDPYGRGPLSVPYTRSVTSYGDLGRGRRGQWFDQMYPHG</sequence>
<keyword evidence="6" id="KW-1185">Reference proteome</keyword>
<evidence type="ECO:0000313" key="3">
    <source>
        <dbReference type="EMBL" id="CAF1149973.1"/>
    </source>
</evidence>
<evidence type="ECO:0000313" key="6">
    <source>
        <dbReference type="Proteomes" id="UP000663829"/>
    </source>
</evidence>
<dbReference type="EMBL" id="CAJOBC010004145">
    <property type="protein sequence ID" value="CAF3816426.1"/>
    <property type="molecule type" value="Genomic_DNA"/>
</dbReference>
<dbReference type="Proteomes" id="UP000663829">
    <property type="component" value="Unassembled WGS sequence"/>
</dbReference>
<dbReference type="AlphaFoldDB" id="A0A814K5U1"/>
<name>A0A814K5U1_9BILA</name>
<reference evidence="2" key="1">
    <citation type="submission" date="2021-02" db="EMBL/GenBank/DDBJ databases">
        <authorList>
            <person name="Nowell W R."/>
        </authorList>
    </citation>
    <scope>NUCLEOTIDE SEQUENCE</scope>
</reference>
<comment type="caution">
    <text evidence="2">The sequence shown here is derived from an EMBL/GenBank/DDBJ whole genome shotgun (WGS) entry which is preliminary data.</text>
</comment>
<protein>
    <submittedName>
        <fullName evidence="2">Uncharacterized protein</fullName>
    </submittedName>
</protein>
<gene>
    <name evidence="2" type="ORF">GPM918_LOCUS16061</name>
    <name evidence="3" type="ORF">OVA965_LOCUS21554</name>
    <name evidence="4" type="ORF">SRO942_LOCUS16061</name>
    <name evidence="5" type="ORF">TMI583_LOCUS22229</name>
</gene>